<gene>
    <name evidence="2" type="ORF">L596_021848</name>
</gene>
<keyword evidence="3" id="KW-1185">Reference proteome</keyword>
<proteinExistence type="predicted"/>
<name>A0A4U5MK12_STECR</name>
<dbReference type="Proteomes" id="UP000298663">
    <property type="component" value="Unassembled WGS sequence"/>
</dbReference>
<feature type="compositionally biased region" description="Polar residues" evidence="1">
    <location>
        <begin position="42"/>
        <end position="52"/>
    </location>
</feature>
<feature type="region of interest" description="Disordered" evidence="1">
    <location>
        <begin position="41"/>
        <end position="62"/>
    </location>
</feature>
<reference evidence="2 3" key="2">
    <citation type="journal article" date="2019" name="G3 (Bethesda)">
        <title>Hybrid Assembly of the Genome of the Entomopathogenic Nematode Steinernema carpocapsae Identifies the X-Chromosome.</title>
        <authorList>
            <person name="Serra L."/>
            <person name="Macchietto M."/>
            <person name="Macias-Munoz A."/>
            <person name="McGill C.J."/>
            <person name="Rodriguez I.M."/>
            <person name="Rodriguez B."/>
            <person name="Murad R."/>
            <person name="Mortazavi A."/>
        </authorList>
    </citation>
    <scope>NUCLEOTIDE SEQUENCE [LARGE SCALE GENOMIC DNA]</scope>
    <source>
        <strain evidence="2 3">ALL</strain>
    </source>
</reference>
<dbReference type="EMBL" id="AZBU02000007">
    <property type="protein sequence ID" value="TKR69734.1"/>
    <property type="molecule type" value="Genomic_DNA"/>
</dbReference>
<evidence type="ECO:0000313" key="3">
    <source>
        <dbReference type="Proteomes" id="UP000298663"/>
    </source>
</evidence>
<protein>
    <submittedName>
        <fullName evidence="2">Uncharacterized protein</fullName>
    </submittedName>
</protein>
<evidence type="ECO:0000313" key="2">
    <source>
        <dbReference type="EMBL" id="TKR69734.1"/>
    </source>
</evidence>
<sequence>MDVRVSRSDDLLHDSCCCSNPAPLLQRCALSSPFSPWPPWSTSLRPSSATFRTTRHQDRKMPRQPLLHSVEYTLAISGKTIMTACGTTFKDDVKKQLGGRFSAEEQVISYVSVFLSSTIAE</sequence>
<comment type="caution">
    <text evidence="2">The sequence shown here is derived from an EMBL/GenBank/DDBJ whole genome shotgun (WGS) entry which is preliminary data.</text>
</comment>
<organism evidence="2 3">
    <name type="scientific">Steinernema carpocapsae</name>
    <name type="common">Entomopathogenic nematode</name>
    <dbReference type="NCBI Taxonomy" id="34508"/>
    <lineage>
        <taxon>Eukaryota</taxon>
        <taxon>Metazoa</taxon>
        <taxon>Ecdysozoa</taxon>
        <taxon>Nematoda</taxon>
        <taxon>Chromadorea</taxon>
        <taxon>Rhabditida</taxon>
        <taxon>Tylenchina</taxon>
        <taxon>Panagrolaimomorpha</taxon>
        <taxon>Strongyloidoidea</taxon>
        <taxon>Steinernematidae</taxon>
        <taxon>Steinernema</taxon>
    </lineage>
</organism>
<dbReference type="AlphaFoldDB" id="A0A4U5MK12"/>
<evidence type="ECO:0000256" key="1">
    <source>
        <dbReference type="SAM" id="MobiDB-lite"/>
    </source>
</evidence>
<reference evidence="2 3" key="1">
    <citation type="journal article" date="2015" name="Genome Biol.">
        <title>Comparative genomics of Steinernema reveals deeply conserved gene regulatory networks.</title>
        <authorList>
            <person name="Dillman A.R."/>
            <person name="Macchietto M."/>
            <person name="Porter C.F."/>
            <person name="Rogers A."/>
            <person name="Williams B."/>
            <person name="Antoshechkin I."/>
            <person name="Lee M.M."/>
            <person name="Goodwin Z."/>
            <person name="Lu X."/>
            <person name="Lewis E.E."/>
            <person name="Goodrich-Blair H."/>
            <person name="Stock S.P."/>
            <person name="Adams B.J."/>
            <person name="Sternberg P.W."/>
            <person name="Mortazavi A."/>
        </authorList>
    </citation>
    <scope>NUCLEOTIDE SEQUENCE [LARGE SCALE GENOMIC DNA]</scope>
    <source>
        <strain evidence="2 3">ALL</strain>
    </source>
</reference>
<accession>A0A4U5MK12</accession>